<reference evidence="1 2" key="1">
    <citation type="submission" date="2019-07" db="EMBL/GenBank/DDBJ databases">
        <title>Diversity of Bacteria from Kongsfjorden, Arctic.</title>
        <authorList>
            <person name="Yu Y."/>
        </authorList>
    </citation>
    <scope>NUCLEOTIDE SEQUENCE [LARGE SCALE GENOMIC DNA]</scope>
    <source>
        <strain evidence="1 2">SM1927</strain>
    </source>
</reference>
<dbReference type="EMBL" id="VNFF01000029">
    <property type="protein sequence ID" value="TVU80122.1"/>
    <property type="molecule type" value="Genomic_DNA"/>
</dbReference>
<gene>
    <name evidence="1" type="ORF">FQP85_20785</name>
</gene>
<comment type="caution">
    <text evidence="1">The sequence shown here is derived from an EMBL/GenBank/DDBJ whole genome shotgun (WGS) entry which is preliminary data.</text>
</comment>
<dbReference type="RefSeq" id="WP_145242194.1">
    <property type="nucleotide sequence ID" value="NZ_VNFF01000029.1"/>
</dbReference>
<evidence type="ECO:0008006" key="3">
    <source>
        <dbReference type="Google" id="ProtNLM"/>
    </source>
</evidence>
<evidence type="ECO:0000313" key="1">
    <source>
        <dbReference type="EMBL" id="TVU80122.1"/>
    </source>
</evidence>
<sequence length="304" mass="35324">MKLKLDIKSNALDSFNEALSKFESGEQGDIKSFKFSILHLSHCIELVLKMYIQTLDENLVYHKCYKKLIQKAKEANVDLLAAYKLLEESEFDFSTLINGHTNPYTITVDHVISIVKNEICSITGNKFVDQDFIDDINWMKGLRNSIEHYEFEFTVKEVRLCIGRLVRGLDEFTDVFSLFNIEREVGKDKFHVFSVLVDEYEQTLSEAHHEVKETEEALYRGTRPKEQMFIEWNVYSCESCGNDTMIPNSDSLTGYKCTYCNNEESEEIEVDCDACYLPWPNGEMSYWDENLTNVCPRCVNPEAY</sequence>
<evidence type="ECO:0000313" key="2">
    <source>
        <dbReference type="Proteomes" id="UP000317938"/>
    </source>
</evidence>
<protein>
    <recommendedName>
        <fullName evidence="3">HEPN domain-containing protein</fullName>
    </recommendedName>
</protein>
<name>A0ABY3F7X5_9GAMM</name>
<proteinExistence type="predicted"/>
<keyword evidence="2" id="KW-1185">Reference proteome</keyword>
<organism evidence="1 2">
    <name type="scientific">Pseudoalteromonas neustonica</name>
    <dbReference type="NCBI Taxonomy" id="1840331"/>
    <lineage>
        <taxon>Bacteria</taxon>
        <taxon>Pseudomonadati</taxon>
        <taxon>Pseudomonadota</taxon>
        <taxon>Gammaproteobacteria</taxon>
        <taxon>Alteromonadales</taxon>
        <taxon>Pseudoalteromonadaceae</taxon>
        <taxon>Pseudoalteromonas</taxon>
    </lineage>
</organism>
<dbReference type="Proteomes" id="UP000317938">
    <property type="component" value="Unassembled WGS sequence"/>
</dbReference>
<accession>A0ABY3F7X5</accession>